<dbReference type="GO" id="GO:0016491">
    <property type="term" value="F:oxidoreductase activity"/>
    <property type="evidence" value="ECO:0007669"/>
    <property type="project" value="UniProtKB-KW"/>
</dbReference>
<protein>
    <recommendedName>
        <fullName evidence="19">Cbb3-type cytochrome c oxidase subunit</fullName>
    </recommendedName>
</protein>
<dbReference type="GO" id="GO:0020037">
    <property type="term" value="F:heme binding"/>
    <property type="evidence" value="ECO:0007669"/>
    <property type="project" value="InterPro"/>
</dbReference>
<gene>
    <name evidence="24" type="primary">ccoP</name>
    <name evidence="24" type="ORF">F0415_06205</name>
</gene>
<dbReference type="GO" id="GO:0046872">
    <property type="term" value="F:metal ion binding"/>
    <property type="evidence" value="ECO:0007669"/>
    <property type="project" value="UniProtKB-KW"/>
</dbReference>
<keyword evidence="9 22" id="KW-0812">Transmembrane</keyword>
<dbReference type="GO" id="GO:0009055">
    <property type="term" value="F:electron transfer activity"/>
    <property type="evidence" value="ECO:0007669"/>
    <property type="project" value="InterPro"/>
</dbReference>
<comment type="subunit">
    <text evidence="19">Component of the cbb3-type cytochrome c oxidase.</text>
</comment>
<feature type="binding site" description="covalent" evidence="21">
    <location>
        <position position="232"/>
    </location>
    <ligand>
        <name>heme c</name>
        <dbReference type="ChEBI" id="CHEBI:61717"/>
        <label>2</label>
    </ligand>
</feature>
<evidence type="ECO:0000256" key="11">
    <source>
        <dbReference type="ARBA" id="ARBA00022737"/>
    </source>
</evidence>
<dbReference type="PROSITE" id="PS51007">
    <property type="entry name" value="CYTC"/>
    <property type="match status" value="2"/>
</dbReference>
<evidence type="ECO:0000313" key="25">
    <source>
        <dbReference type="Proteomes" id="UP000322165"/>
    </source>
</evidence>
<evidence type="ECO:0000256" key="1">
    <source>
        <dbReference type="ARBA" id="ARBA00004533"/>
    </source>
</evidence>
<keyword evidence="10 19" id="KW-0479">Metal-binding</keyword>
<keyword evidence="8 19" id="KW-0679">Respiratory chain</keyword>
<feature type="binding site" description="axial binding residue" evidence="20">
    <location>
        <position position="145"/>
    </location>
    <ligand>
        <name>heme c</name>
        <dbReference type="ChEBI" id="CHEBI:61717"/>
        <label>1</label>
    </ligand>
    <ligandPart>
        <name>Fe</name>
        <dbReference type="ChEBI" id="CHEBI:18248"/>
    </ligandPart>
</feature>
<dbReference type="InterPro" id="IPR036909">
    <property type="entry name" value="Cyt_c-like_dom_sf"/>
</dbReference>
<feature type="binding site" description="covalent" evidence="21">
    <location>
        <position position="229"/>
    </location>
    <ligand>
        <name>heme c</name>
        <dbReference type="ChEBI" id="CHEBI:61717"/>
        <label>2</label>
    </ligand>
</feature>
<reference evidence="24 25" key="1">
    <citation type="submission" date="2019-09" db="EMBL/GenBank/DDBJ databases">
        <title>Arenimonas chukotkensis sp. nov., a bacterium isolated from Chukotka hot spring, Arctic region, Russia.</title>
        <authorList>
            <person name="Zayulina K.S."/>
            <person name="Prokofeva M.I."/>
            <person name="Elcheninov A.G."/>
            <person name="Novikov A."/>
            <person name="Kochetkova T.V."/>
            <person name="Kublanov I.V."/>
        </authorList>
    </citation>
    <scope>NUCLEOTIDE SEQUENCE [LARGE SCALE GENOMIC DNA]</scope>
    <source>
        <strain evidence="24 25">3729k</strain>
    </source>
</reference>
<reference evidence="24 25" key="2">
    <citation type="submission" date="2019-09" db="EMBL/GenBank/DDBJ databases">
        <authorList>
            <person name="Mazur A."/>
        </authorList>
    </citation>
    <scope>NUCLEOTIDE SEQUENCE [LARGE SCALE GENOMIC DNA]</scope>
    <source>
        <strain evidence="24 25">3729k</strain>
    </source>
</reference>
<keyword evidence="16 19" id="KW-0408">Iron</keyword>
<dbReference type="SUPFAM" id="SSF46626">
    <property type="entry name" value="Cytochrome c"/>
    <property type="match status" value="2"/>
</dbReference>
<feature type="binding site" description="axial binding residue" evidence="20">
    <location>
        <position position="233"/>
    </location>
    <ligand>
        <name>heme c</name>
        <dbReference type="ChEBI" id="CHEBI:61717"/>
        <label>2</label>
    </ligand>
    <ligandPart>
        <name>Fe</name>
        <dbReference type="ChEBI" id="CHEBI:18248"/>
    </ligandPart>
</feature>
<dbReference type="Gene3D" id="1.10.760.10">
    <property type="entry name" value="Cytochrome c-like domain"/>
    <property type="match status" value="2"/>
</dbReference>
<evidence type="ECO:0000256" key="20">
    <source>
        <dbReference type="PIRSR" id="PIRSR000006-1"/>
    </source>
</evidence>
<keyword evidence="12 19" id="KW-0375">Hydrogen ion transport</keyword>
<evidence type="ECO:0000256" key="22">
    <source>
        <dbReference type="SAM" id="Phobius"/>
    </source>
</evidence>
<feature type="binding site" description="covalent" evidence="21">
    <location>
        <position position="144"/>
    </location>
    <ligand>
        <name>heme c</name>
        <dbReference type="ChEBI" id="CHEBI:61717"/>
        <label>1</label>
    </ligand>
</feature>
<evidence type="ECO:0000256" key="9">
    <source>
        <dbReference type="ARBA" id="ARBA00022692"/>
    </source>
</evidence>
<dbReference type="Pfam" id="PF14715">
    <property type="entry name" value="FixP_N"/>
    <property type="match status" value="1"/>
</dbReference>
<dbReference type="Gene3D" id="6.10.280.130">
    <property type="match status" value="1"/>
</dbReference>
<evidence type="ECO:0000256" key="17">
    <source>
        <dbReference type="ARBA" id="ARBA00023065"/>
    </source>
</evidence>
<evidence type="ECO:0000256" key="14">
    <source>
        <dbReference type="ARBA" id="ARBA00022989"/>
    </source>
</evidence>
<dbReference type="NCBIfam" id="TIGR00782">
    <property type="entry name" value="ccoP"/>
    <property type="match status" value="1"/>
</dbReference>
<comment type="pathway">
    <text evidence="2 19">Energy metabolism; oxidative phosphorylation.</text>
</comment>
<dbReference type="GO" id="GO:0006119">
    <property type="term" value="P:oxidative phosphorylation"/>
    <property type="evidence" value="ECO:0007669"/>
    <property type="project" value="UniProtKB-UniPathway"/>
</dbReference>
<evidence type="ECO:0000256" key="15">
    <source>
        <dbReference type="ARBA" id="ARBA00023002"/>
    </source>
</evidence>
<keyword evidence="7 19" id="KW-0349">Heme</keyword>
<dbReference type="InterPro" id="IPR032858">
    <property type="entry name" value="CcoP_N"/>
</dbReference>
<comment type="caution">
    <text evidence="24">The sequence shown here is derived from an EMBL/GenBank/DDBJ whole genome shotgun (WGS) entry which is preliminary data.</text>
</comment>
<evidence type="ECO:0000313" key="24">
    <source>
        <dbReference type="EMBL" id="KAA2284844.1"/>
    </source>
</evidence>
<evidence type="ECO:0000256" key="7">
    <source>
        <dbReference type="ARBA" id="ARBA00022617"/>
    </source>
</evidence>
<evidence type="ECO:0000259" key="23">
    <source>
        <dbReference type="PROSITE" id="PS51007"/>
    </source>
</evidence>
<evidence type="ECO:0000256" key="16">
    <source>
        <dbReference type="ARBA" id="ARBA00023004"/>
    </source>
</evidence>
<keyword evidence="6 19" id="KW-0997">Cell inner membrane</keyword>
<dbReference type="InterPro" id="IPR038414">
    <property type="entry name" value="CcoP_N_sf"/>
</dbReference>
<dbReference type="GO" id="GO:0005886">
    <property type="term" value="C:plasma membrane"/>
    <property type="evidence" value="ECO:0007669"/>
    <property type="project" value="UniProtKB-SubCell"/>
</dbReference>
<feature type="binding site" description="covalent" evidence="21">
    <location>
        <position position="141"/>
    </location>
    <ligand>
        <name>heme c</name>
        <dbReference type="ChEBI" id="CHEBI:61717"/>
        <label>1</label>
    </ligand>
</feature>
<keyword evidence="13 19" id="KW-0249">Electron transport</keyword>
<dbReference type="PANTHER" id="PTHR33751">
    <property type="entry name" value="CBB3-TYPE CYTOCHROME C OXIDASE SUBUNIT FIXP"/>
    <property type="match status" value="1"/>
</dbReference>
<accession>A0A5B2ZCD5</accession>
<comment type="cofactor">
    <cofactor evidence="19 21">
        <name>heme c</name>
        <dbReference type="ChEBI" id="CHEBI:61717"/>
    </cofactor>
    <text evidence="19 21">Binds 2 heme C groups per subunit.</text>
</comment>
<evidence type="ECO:0000256" key="19">
    <source>
        <dbReference type="PIRNR" id="PIRNR000006"/>
    </source>
</evidence>
<name>A0A5B2ZCD5_9GAMM</name>
<comment type="function">
    <text evidence="19">C-type cytochrome. Part of the cbb3-type cytochrome c oxidase complex.</text>
</comment>
<dbReference type="InterPro" id="IPR050597">
    <property type="entry name" value="Cytochrome_c_Oxidase_Subunit"/>
</dbReference>
<dbReference type="InterPro" id="IPR004678">
    <property type="entry name" value="Cyt_c_oxidase_cbb3_su3"/>
</dbReference>
<dbReference type="Pfam" id="PF13442">
    <property type="entry name" value="Cytochrome_CBB3"/>
    <property type="match status" value="2"/>
</dbReference>
<keyword evidence="4 19" id="KW-0813">Transport</keyword>
<keyword evidence="25" id="KW-1185">Reference proteome</keyword>
<organism evidence="24 25">
    <name type="scientific">Arenimonas fontis</name>
    <dbReference type="NCBI Taxonomy" id="2608255"/>
    <lineage>
        <taxon>Bacteria</taxon>
        <taxon>Pseudomonadati</taxon>
        <taxon>Pseudomonadota</taxon>
        <taxon>Gammaproteobacteria</taxon>
        <taxon>Lysobacterales</taxon>
        <taxon>Lysobacteraceae</taxon>
        <taxon>Arenimonas</taxon>
    </lineage>
</organism>
<keyword evidence="5 19" id="KW-1003">Cell membrane</keyword>
<dbReference type="InterPro" id="IPR009056">
    <property type="entry name" value="Cyt_c-like_dom"/>
</dbReference>
<feature type="binding site" description="axial binding residue" evidence="20">
    <location>
        <position position="274"/>
    </location>
    <ligand>
        <name>heme c</name>
        <dbReference type="ChEBI" id="CHEBI:61717"/>
        <label>1</label>
    </ligand>
    <ligandPart>
        <name>Fe</name>
        <dbReference type="ChEBI" id="CHEBI:18248"/>
    </ligandPart>
</feature>
<keyword evidence="15 19" id="KW-0560">Oxidoreductase</keyword>
<dbReference type="EMBL" id="VUOD01000004">
    <property type="protein sequence ID" value="KAA2284844.1"/>
    <property type="molecule type" value="Genomic_DNA"/>
</dbReference>
<evidence type="ECO:0000256" key="12">
    <source>
        <dbReference type="ARBA" id="ARBA00022781"/>
    </source>
</evidence>
<evidence type="ECO:0000256" key="5">
    <source>
        <dbReference type="ARBA" id="ARBA00022475"/>
    </source>
</evidence>
<proteinExistence type="inferred from homology"/>
<evidence type="ECO:0000256" key="3">
    <source>
        <dbReference type="ARBA" id="ARBA00006113"/>
    </source>
</evidence>
<dbReference type="Proteomes" id="UP000322165">
    <property type="component" value="Unassembled WGS sequence"/>
</dbReference>
<evidence type="ECO:0000256" key="10">
    <source>
        <dbReference type="ARBA" id="ARBA00022723"/>
    </source>
</evidence>
<dbReference type="PIRSF" id="PIRSF000006">
    <property type="entry name" value="Cbb3-Cox_fixP"/>
    <property type="match status" value="1"/>
</dbReference>
<feature type="transmembrane region" description="Helical" evidence="22">
    <location>
        <begin position="6"/>
        <end position="26"/>
    </location>
</feature>
<keyword evidence="17 19" id="KW-0406">Ion transport</keyword>
<evidence type="ECO:0000256" key="8">
    <source>
        <dbReference type="ARBA" id="ARBA00022660"/>
    </source>
</evidence>
<keyword evidence="18 19" id="KW-0472">Membrane</keyword>
<dbReference type="PANTHER" id="PTHR33751:SF1">
    <property type="entry name" value="CBB3-TYPE CYTOCHROME C OXIDASE SUBUNIT FIXP"/>
    <property type="match status" value="1"/>
</dbReference>
<evidence type="ECO:0000256" key="13">
    <source>
        <dbReference type="ARBA" id="ARBA00022982"/>
    </source>
</evidence>
<evidence type="ECO:0000256" key="21">
    <source>
        <dbReference type="PIRSR" id="PIRSR000006-2"/>
    </source>
</evidence>
<feature type="domain" description="Cytochrome c" evidence="23">
    <location>
        <begin position="128"/>
        <end position="209"/>
    </location>
</feature>
<evidence type="ECO:0000256" key="2">
    <source>
        <dbReference type="ARBA" id="ARBA00004673"/>
    </source>
</evidence>
<dbReference type="GO" id="GO:1902600">
    <property type="term" value="P:proton transmembrane transport"/>
    <property type="evidence" value="ECO:0007669"/>
    <property type="project" value="UniProtKB-KW"/>
</dbReference>
<evidence type="ECO:0000256" key="6">
    <source>
        <dbReference type="ARBA" id="ARBA00022519"/>
    </source>
</evidence>
<keyword evidence="11" id="KW-0677">Repeat</keyword>
<dbReference type="RefSeq" id="WP_149860343.1">
    <property type="nucleotide sequence ID" value="NZ_VUOD01000004.1"/>
</dbReference>
<feature type="transmembrane region" description="Helical" evidence="22">
    <location>
        <begin position="60"/>
        <end position="78"/>
    </location>
</feature>
<feature type="domain" description="Cytochrome c" evidence="23">
    <location>
        <begin position="216"/>
        <end position="297"/>
    </location>
</feature>
<feature type="binding site" description="axial binding residue" evidence="20">
    <location>
        <position position="185"/>
    </location>
    <ligand>
        <name>heme c</name>
        <dbReference type="ChEBI" id="CHEBI:61717"/>
        <label>2</label>
    </ligand>
    <ligandPart>
        <name>Fe</name>
        <dbReference type="ChEBI" id="CHEBI:18248"/>
    </ligandPart>
</feature>
<sequence length="308" mass="32861">MTTGWSLFVIFLVVLNIAGCAWLLWWTSKVRGNEGRNTSETTGHVWDGDITEYNKPLPKWWINLFWITIVFSIGYLLWYPGLGSFAGYAGWTSAGEHDAAKAEADARIAEAFGRFEGMPIDEIARHPDAVSFGARLFANHCALCHGSDARGARGFPNLTDDSWQWGTGTPDEILQTILHGRQAAMPPLAAAIGGDVGVTEVTAYVQSLSGIKADPALAAAGKARYAGVCAACHGPDGKGNPVLGAPDLTDGVWLYGSDFASISEGIRNGRAGMMPAHEPILGELRSRLVGAYVWSLSHDGQVVSSGAQ</sequence>
<comment type="similarity">
    <text evidence="3 19">Belongs to the CcoP / FixP family.</text>
</comment>
<evidence type="ECO:0000256" key="18">
    <source>
        <dbReference type="ARBA" id="ARBA00023136"/>
    </source>
</evidence>
<keyword evidence="14 22" id="KW-1133">Transmembrane helix</keyword>
<comment type="subcellular location">
    <subcellularLocation>
        <location evidence="1 19">Cell inner membrane</location>
    </subcellularLocation>
</comment>
<dbReference type="UniPathway" id="UPA00705"/>
<evidence type="ECO:0000256" key="4">
    <source>
        <dbReference type="ARBA" id="ARBA00022448"/>
    </source>
</evidence>
<dbReference type="AlphaFoldDB" id="A0A5B2ZCD5"/>